<evidence type="ECO:0000313" key="2">
    <source>
        <dbReference type="Proteomes" id="UP000419138"/>
    </source>
</evidence>
<reference evidence="1 2" key="1">
    <citation type="submission" date="2019-05" db="EMBL/GenBank/DDBJ databases">
        <title>Comparative genomics and metabolomics analyses of clavulanic acid producing Streptomyces species provides insight into specialized metabolism and evolution of beta-lactam biosynthetic gene clusters.</title>
        <authorList>
            <person name="Moore M.A."/>
            <person name="Cruz-Morales P."/>
            <person name="Barona Gomez F."/>
            <person name="Kapil T."/>
        </authorList>
    </citation>
    <scope>NUCLEOTIDE SEQUENCE [LARGE SCALE GENOMIC DNA]</scope>
    <source>
        <strain evidence="1 2">NRRL 5741</strain>
    </source>
</reference>
<gene>
    <name evidence="1" type="ORF">FF041_00735</name>
</gene>
<dbReference type="AlphaFoldDB" id="A0A646K9B9"/>
<comment type="caution">
    <text evidence="1">The sequence shown here is derived from an EMBL/GenBank/DDBJ whole genome shotgun (WGS) entry which is preliminary data.</text>
</comment>
<organism evidence="1 2">
    <name type="scientific">Streptomyces jumonjinensis</name>
    <dbReference type="NCBI Taxonomy" id="1945"/>
    <lineage>
        <taxon>Bacteria</taxon>
        <taxon>Bacillati</taxon>
        <taxon>Actinomycetota</taxon>
        <taxon>Actinomycetes</taxon>
        <taxon>Kitasatosporales</taxon>
        <taxon>Streptomycetaceae</taxon>
        <taxon>Streptomyces</taxon>
    </lineage>
</organism>
<protein>
    <submittedName>
        <fullName evidence="1">CchlQ</fullName>
    </submittedName>
</protein>
<evidence type="ECO:0000313" key="1">
    <source>
        <dbReference type="EMBL" id="MQS98778.1"/>
    </source>
</evidence>
<keyword evidence="2" id="KW-1185">Reference proteome</keyword>
<dbReference type="EMBL" id="VCLA01000004">
    <property type="protein sequence ID" value="MQS98778.1"/>
    <property type="molecule type" value="Genomic_DNA"/>
</dbReference>
<accession>A0A646K9B9</accession>
<sequence length="182" mass="19823">MDWGTLVATVSGGVIAMSGTVLADHLRSRHEDSRGVVDRRRAVYIEFISAAGVCHARLRGIAQDPRAEPDPASAARAALRDAGIQEVRERLYIDASTAVAGAGQTMFERLRVLQHTVGAGASHSSPEFHRDYHPYLGAVWAYRVAVRKELEDQSLSPSAFGWEEWDGRDRCPLCRAALTPGG</sequence>
<proteinExistence type="predicted"/>
<dbReference type="Proteomes" id="UP000419138">
    <property type="component" value="Unassembled WGS sequence"/>
</dbReference>
<name>A0A646K9B9_STRJU</name>